<dbReference type="Proteomes" id="UP001222325">
    <property type="component" value="Unassembled WGS sequence"/>
</dbReference>
<dbReference type="Pfam" id="PF14634">
    <property type="entry name" value="zf-RING_5"/>
    <property type="match status" value="1"/>
</dbReference>
<dbReference type="EMBL" id="JARJCN010000005">
    <property type="protein sequence ID" value="KAJ7100734.1"/>
    <property type="molecule type" value="Genomic_DNA"/>
</dbReference>
<proteinExistence type="predicted"/>
<dbReference type="InterPro" id="IPR017907">
    <property type="entry name" value="Znf_RING_CS"/>
</dbReference>
<reference evidence="7" key="1">
    <citation type="submission" date="2023-03" db="EMBL/GenBank/DDBJ databases">
        <title>Massive genome expansion in bonnet fungi (Mycena s.s.) driven by repeated elements and novel gene families across ecological guilds.</title>
        <authorList>
            <consortium name="Lawrence Berkeley National Laboratory"/>
            <person name="Harder C.B."/>
            <person name="Miyauchi S."/>
            <person name="Viragh M."/>
            <person name="Kuo A."/>
            <person name="Thoen E."/>
            <person name="Andreopoulos B."/>
            <person name="Lu D."/>
            <person name="Skrede I."/>
            <person name="Drula E."/>
            <person name="Henrissat B."/>
            <person name="Morin E."/>
            <person name="Kohler A."/>
            <person name="Barry K."/>
            <person name="LaButti K."/>
            <person name="Morin E."/>
            <person name="Salamov A."/>
            <person name="Lipzen A."/>
            <person name="Mereny Z."/>
            <person name="Hegedus B."/>
            <person name="Baldrian P."/>
            <person name="Stursova M."/>
            <person name="Weitz H."/>
            <person name="Taylor A."/>
            <person name="Grigoriev I.V."/>
            <person name="Nagy L.G."/>
            <person name="Martin F."/>
            <person name="Kauserud H."/>
        </authorList>
    </citation>
    <scope>NUCLEOTIDE SEQUENCE</scope>
    <source>
        <strain evidence="7">CBHHK173m</strain>
    </source>
</reference>
<keyword evidence="2 4" id="KW-0863">Zinc-finger</keyword>
<evidence type="ECO:0000256" key="5">
    <source>
        <dbReference type="SAM" id="Coils"/>
    </source>
</evidence>
<comment type="caution">
    <text evidence="7">The sequence shown here is derived from an EMBL/GenBank/DDBJ whole genome shotgun (WGS) entry which is preliminary data.</text>
</comment>
<dbReference type="InterPro" id="IPR013083">
    <property type="entry name" value="Znf_RING/FYVE/PHD"/>
</dbReference>
<dbReference type="PROSITE" id="PS00518">
    <property type="entry name" value="ZF_RING_1"/>
    <property type="match status" value="1"/>
</dbReference>
<keyword evidence="3" id="KW-0862">Zinc</keyword>
<name>A0AAD6UFC0_9AGAR</name>
<feature type="coiled-coil region" evidence="5">
    <location>
        <begin position="146"/>
        <end position="208"/>
    </location>
</feature>
<evidence type="ECO:0000256" key="2">
    <source>
        <dbReference type="ARBA" id="ARBA00022771"/>
    </source>
</evidence>
<evidence type="ECO:0000256" key="4">
    <source>
        <dbReference type="PROSITE-ProRule" id="PRU00175"/>
    </source>
</evidence>
<dbReference type="AlphaFoldDB" id="A0AAD6UFC0"/>
<evidence type="ECO:0000256" key="3">
    <source>
        <dbReference type="ARBA" id="ARBA00022833"/>
    </source>
</evidence>
<dbReference type="InterPro" id="IPR001841">
    <property type="entry name" value="Znf_RING"/>
</dbReference>
<evidence type="ECO:0000313" key="7">
    <source>
        <dbReference type="EMBL" id="KAJ7100734.1"/>
    </source>
</evidence>
<dbReference type="GO" id="GO:0008270">
    <property type="term" value="F:zinc ion binding"/>
    <property type="evidence" value="ECO:0007669"/>
    <property type="project" value="UniProtKB-KW"/>
</dbReference>
<protein>
    <recommendedName>
        <fullName evidence="6">RING-type domain-containing protein</fullName>
    </recommendedName>
</protein>
<dbReference type="Gene3D" id="3.30.40.10">
    <property type="entry name" value="Zinc/RING finger domain, C3HC4 (zinc finger)"/>
    <property type="match status" value="1"/>
</dbReference>
<keyword evidence="8" id="KW-1185">Reference proteome</keyword>
<dbReference type="Gene3D" id="1.20.5.1000">
    <property type="entry name" value="arf6 gtpase in complex with a specific effector, jip4"/>
    <property type="match status" value="1"/>
</dbReference>
<gene>
    <name evidence="7" type="ORF">B0H15DRAFT_769964</name>
</gene>
<evidence type="ECO:0000256" key="1">
    <source>
        <dbReference type="ARBA" id="ARBA00022723"/>
    </source>
</evidence>
<evidence type="ECO:0000259" key="6">
    <source>
        <dbReference type="PROSITE" id="PS50089"/>
    </source>
</evidence>
<keyword evidence="5" id="KW-0175">Coiled coil</keyword>
<dbReference type="SUPFAM" id="SSF57850">
    <property type="entry name" value="RING/U-box"/>
    <property type="match status" value="1"/>
</dbReference>
<organism evidence="7 8">
    <name type="scientific">Mycena belliarum</name>
    <dbReference type="NCBI Taxonomy" id="1033014"/>
    <lineage>
        <taxon>Eukaryota</taxon>
        <taxon>Fungi</taxon>
        <taxon>Dikarya</taxon>
        <taxon>Basidiomycota</taxon>
        <taxon>Agaricomycotina</taxon>
        <taxon>Agaricomycetes</taxon>
        <taxon>Agaricomycetidae</taxon>
        <taxon>Agaricales</taxon>
        <taxon>Marasmiineae</taxon>
        <taxon>Mycenaceae</taxon>
        <taxon>Mycena</taxon>
    </lineage>
</organism>
<dbReference type="SMART" id="SM00184">
    <property type="entry name" value="RING"/>
    <property type="match status" value="1"/>
</dbReference>
<accession>A0AAD6UFC0</accession>
<evidence type="ECO:0000313" key="8">
    <source>
        <dbReference type="Proteomes" id="UP001222325"/>
    </source>
</evidence>
<sequence length="214" mass="23934">MLSLGPGSACDVCLEPFGTELRAPCSIPCGHVFCVSCLQHIARQNCPLCRTPFEARNTIRLHLDLDNIRAPSSTDELVASSSSDDAARQLQQRITNVAVDGATEAQTTQLTDECKSFLDTVPRAMYTDLRTAYKMLSYMCHVKRIYVEQGRNMNQLTREVDRLKAAIEVLKIEKRRMEQACQTISAERDQLAGDCQKLHDDVDKAEAQILLVTE</sequence>
<keyword evidence="1" id="KW-0479">Metal-binding</keyword>
<dbReference type="PROSITE" id="PS50089">
    <property type="entry name" value="ZF_RING_2"/>
    <property type="match status" value="1"/>
</dbReference>
<feature type="domain" description="RING-type" evidence="6">
    <location>
        <begin position="10"/>
        <end position="50"/>
    </location>
</feature>